<feature type="signal peptide" evidence="1">
    <location>
        <begin position="1"/>
        <end position="19"/>
    </location>
</feature>
<sequence>MQRIILPLLFISIFNGACAQDIQLPSPDKTGGIPLMQALNDRQTTREFADKDLSLQDLSDICWAAWGFNREDKRTAPSSMNKQEMLLYVFLKKGVYLYNAEEHKLQLIKKGDHRSVAGLQDFVADAAVNLVFVADMKKAGLDSPDEITPESLIPSHANSGFMAQNVYLVAASKGLGSVIRAWIDADEIHEFLELDQMKRPLYGQSVGHKK</sequence>
<protein>
    <submittedName>
        <fullName evidence="3">SagB-type dehydrogenase family enzyme</fullName>
    </submittedName>
</protein>
<name>A0A4R2GLZ4_9BACT</name>
<gene>
    <name evidence="3" type="ORF">EV194_102163</name>
</gene>
<dbReference type="AlphaFoldDB" id="A0A4R2GLZ4"/>
<dbReference type="RefSeq" id="WP_132432495.1">
    <property type="nucleotide sequence ID" value="NZ_SLWK01000002.1"/>
</dbReference>
<dbReference type="Gene3D" id="3.40.109.10">
    <property type="entry name" value="NADH Oxidase"/>
    <property type="match status" value="1"/>
</dbReference>
<evidence type="ECO:0000259" key="2">
    <source>
        <dbReference type="Pfam" id="PF00881"/>
    </source>
</evidence>
<feature type="domain" description="Nitroreductase" evidence="2">
    <location>
        <begin position="41"/>
        <end position="208"/>
    </location>
</feature>
<dbReference type="InterPro" id="IPR029479">
    <property type="entry name" value="Nitroreductase"/>
</dbReference>
<keyword evidence="4" id="KW-1185">Reference proteome</keyword>
<dbReference type="EMBL" id="SLWK01000002">
    <property type="protein sequence ID" value="TCO09737.1"/>
    <property type="molecule type" value="Genomic_DNA"/>
</dbReference>
<dbReference type="InterPro" id="IPR052544">
    <property type="entry name" value="Bacteriocin_Proc_Enz"/>
</dbReference>
<dbReference type="Pfam" id="PF00881">
    <property type="entry name" value="Nitroreductase"/>
    <property type="match status" value="1"/>
</dbReference>
<dbReference type="PANTHER" id="PTHR43745:SF2">
    <property type="entry name" value="NITROREDUCTASE MJ1384-RELATED"/>
    <property type="match status" value="1"/>
</dbReference>
<reference evidence="3 4" key="1">
    <citation type="submission" date="2019-03" db="EMBL/GenBank/DDBJ databases">
        <title>Genomic Encyclopedia of Type Strains, Phase IV (KMG-IV): sequencing the most valuable type-strain genomes for metagenomic binning, comparative biology and taxonomic classification.</title>
        <authorList>
            <person name="Goeker M."/>
        </authorList>
    </citation>
    <scope>NUCLEOTIDE SEQUENCE [LARGE SCALE GENOMIC DNA]</scope>
    <source>
        <strain evidence="3 4">DSM 24179</strain>
    </source>
</reference>
<evidence type="ECO:0000256" key="1">
    <source>
        <dbReference type="SAM" id="SignalP"/>
    </source>
</evidence>
<dbReference type="SUPFAM" id="SSF55469">
    <property type="entry name" value="FMN-dependent nitroreductase-like"/>
    <property type="match status" value="1"/>
</dbReference>
<dbReference type="PANTHER" id="PTHR43745">
    <property type="entry name" value="NITROREDUCTASE MJ1384-RELATED"/>
    <property type="match status" value="1"/>
</dbReference>
<accession>A0A4R2GLZ4</accession>
<dbReference type="Proteomes" id="UP000295221">
    <property type="component" value="Unassembled WGS sequence"/>
</dbReference>
<dbReference type="InterPro" id="IPR000415">
    <property type="entry name" value="Nitroreductase-like"/>
</dbReference>
<feature type="chain" id="PRO_5020984113" evidence="1">
    <location>
        <begin position="20"/>
        <end position="210"/>
    </location>
</feature>
<evidence type="ECO:0000313" key="3">
    <source>
        <dbReference type="EMBL" id="TCO09737.1"/>
    </source>
</evidence>
<comment type="caution">
    <text evidence="3">The sequence shown here is derived from an EMBL/GenBank/DDBJ whole genome shotgun (WGS) entry which is preliminary data.</text>
</comment>
<evidence type="ECO:0000313" key="4">
    <source>
        <dbReference type="Proteomes" id="UP000295221"/>
    </source>
</evidence>
<dbReference type="OrthoDB" id="9802775at2"/>
<keyword evidence="1" id="KW-0732">Signal</keyword>
<dbReference type="CDD" id="cd02142">
    <property type="entry name" value="McbC_SagB-like_oxidoreductase"/>
    <property type="match status" value="1"/>
</dbReference>
<dbReference type="GO" id="GO:0016491">
    <property type="term" value="F:oxidoreductase activity"/>
    <property type="evidence" value="ECO:0007669"/>
    <property type="project" value="InterPro"/>
</dbReference>
<proteinExistence type="predicted"/>
<organism evidence="3 4">
    <name type="scientific">Natronoflexus pectinivorans</name>
    <dbReference type="NCBI Taxonomy" id="682526"/>
    <lineage>
        <taxon>Bacteria</taxon>
        <taxon>Pseudomonadati</taxon>
        <taxon>Bacteroidota</taxon>
        <taxon>Bacteroidia</taxon>
        <taxon>Marinilabiliales</taxon>
        <taxon>Marinilabiliaceae</taxon>
        <taxon>Natronoflexus</taxon>
    </lineage>
</organism>